<organism evidence="1 2">
    <name type="scientific">Niabella drilacis (strain DSM 25811 / CCM 8410 / CCUG 62505 / LMG 26954 / E90)</name>
    <dbReference type="NCBI Taxonomy" id="1285928"/>
    <lineage>
        <taxon>Bacteria</taxon>
        <taxon>Pseudomonadati</taxon>
        <taxon>Bacteroidota</taxon>
        <taxon>Chitinophagia</taxon>
        <taxon>Chitinophagales</taxon>
        <taxon>Chitinophagaceae</taxon>
        <taxon>Niabella</taxon>
    </lineage>
</organism>
<name>A0A1G6MW15_NIADE</name>
<keyword evidence="2" id="KW-1185">Reference proteome</keyword>
<sequence length="429" mass="47526">MKKNILIIFAVVQLGLVACGKSQPLKPKAPAENVSLNLDTTNILIGVYWPPLLEFVNDQQFKLLEDGHVDILQYVVPYTQEQNLKILDLSAKYHLSSIIADARVNGTNASIAAMVAAYKHHKGLAGYYIKDEPTIEQLEQMAGMYKALLAQDPAHIPHVNLNPVYATGMLAGRDYEKDYVEKWIQLAGAKNLKSLSFDNYLFMDDGTLREAPYYQNLDIIRRLGIKYNIKTSAYLQSVGIPGAYRRPNQNELRFNMYSILAYGVKYPVWFTYTRPADNTAERFTPAILNTGGQITDLYEPFKRLNKEAKTLGKQLVKLQATAVYHTGAVIPQGAETLPGAYYLQPAPGSGNLLIAQMQDPSEGNRSYAMVVNKSLADTVTVTFNVHAPVTAIEEVSKLTGTGNPLPVINGKIAVSFAPGEGRLFRFNGF</sequence>
<dbReference type="OrthoDB" id="2569184at2"/>
<evidence type="ECO:0000313" key="2">
    <source>
        <dbReference type="Proteomes" id="UP000198757"/>
    </source>
</evidence>
<gene>
    <name evidence="1" type="ORF">SAMN04487894_10351</name>
</gene>
<dbReference type="Gene3D" id="3.20.20.80">
    <property type="entry name" value="Glycosidases"/>
    <property type="match status" value="1"/>
</dbReference>
<proteinExistence type="predicted"/>
<dbReference type="PROSITE" id="PS51257">
    <property type="entry name" value="PROKAR_LIPOPROTEIN"/>
    <property type="match status" value="1"/>
</dbReference>
<evidence type="ECO:0008006" key="3">
    <source>
        <dbReference type="Google" id="ProtNLM"/>
    </source>
</evidence>
<dbReference type="Proteomes" id="UP000198757">
    <property type="component" value="Unassembled WGS sequence"/>
</dbReference>
<accession>A0A1G6MW15</accession>
<dbReference type="EMBL" id="FMZO01000003">
    <property type="protein sequence ID" value="SDC59397.1"/>
    <property type="molecule type" value="Genomic_DNA"/>
</dbReference>
<dbReference type="STRING" id="1285928.SAMN04487894_10351"/>
<reference evidence="2" key="1">
    <citation type="submission" date="2016-10" db="EMBL/GenBank/DDBJ databases">
        <authorList>
            <person name="Varghese N."/>
            <person name="Submissions S."/>
        </authorList>
    </citation>
    <scope>NUCLEOTIDE SEQUENCE [LARGE SCALE GENOMIC DNA]</scope>
    <source>
        <strain evidence="2">DSM 25811 / CCM 8410 / LMG 26954 / E90</strain>
    </source>
</reference>
<evidence type="ECO:0000313" key="1">
    <source>
        <dbReference type="EMBL" id="SDC59397.1"/>
    </source>
</evidence>
<dbReference type="AlphaFoldDB" id="A0A1G6MW15"/>
<dbReference type="RefSeq" id="WP_090389245.1">
    <property type="nucleotide sequence ID" value="NZ_FMZO01000003.1"/>
</dbReference>
<protein>
    <recommendedName>
        <fullName evidence="3">Beta-galactosidase</fullName>
    </recommendedName>
</protein>